<keyword evidence="10 12" id="KW-1133">Transmembrane helix</keyword>
<feature type="domain" description="Phosphotransferase system EIIC" evidence="13">
    <location>
        <begin position="31"/>
        <end position="91"/>
    </location>
</feature>
<evidence type="ECO:0000256" key="12">
    <source>
        <dbReference type="SAM" id="Phobius"/>
    </source>
</evidence>
<keyword evidence="8" id="KW-0598">Phosphotransferase system</keyword>
<protein>
    <submittedName>
        <fullName evidence="14">PTS system mannitol-specific transporter subunit IIBC</fullName>
        <ecNumber evidence="14">2.7.1.-</ecNumber>
    </submittedName>
</protein>
<feature type="transmembrane region" description="Helical" evidence="12">
    <location>
        <begin position="83"/>
        <end position="103"/>
    </location>
</feature>
<gene>
    <name evidence="14" type="primary">mtlA_2</name>
    <name evidence="14" type="ORF">NCTC13767_02018</name>
</gene>
<proteinExistence type="predicted"/>
<evidence type="ECO:0000256" key="10">
    <source>
        <dbReference type="ARBA" id="ARBA00022989"/>
    </source>
</evidence>
<feature type="transmembrane region" description="Helical" evidence="12">
    <location>
        <begin position="115"/>
        <end position="139"/>
    </location>
</feature>
<keyword evidence="3" id="KW-0813">Transport</keyword>
<dbReference type="EC" id="2.7.1.-" evidence="14"/>
<dbReference type="Proteomes" id="UP000254510">
    <property type="component" value="Unassembled WGS sequence"/>
</dbReference>
<name>A0A380K7Y0_9STRE</name>
<evidence type="ECO:0000313" key="15">
    <source>
        <dbReference type="Proteomes" id="UP000254510"/>
    </source>
</evidence>
<dbReference type="AlphaFoldDB" id="A0A380K7Y0"/>
<keyword evidence="4" id="KW-1003">Cell membrane</keyword>
<evidence type="ECO:0000256" key="8">
    <source>
        <dbReference type="ARBA" id="ARBA00022683"/>
    </source>
</evidence>
<dbReference type="EMBL" id="UHFM01000006">
    <property type="protein sequence ID" value="SUN60729.1"/>
    <property type="molecule type" value="Genomic_DNA"/>
</dbReference>
<keyword evidence="6" id="KW-0762">Sugar transport</keyword>
<keyword evidence="9 12" id="KW-0812">Transmembrane</keyword>
<comment type="function">
    <text evidence="1">The phosphoenolpyruvate-dependent sugar phosphotransferase system (sugar PTS), a major carbohydrate active transport system, catalyzes the phosphorylation of incoming sugar substrates concomitantly with their translocation across the cell membrane. The enzyme II CmtAB PTS system is involved in D-mannitol transport.</text>
</comment>
<keyword evidence="7 14" id="KW-0808">Transferase</keyword>
<evidence type="ECO:0000313" key="14">
    <source>
        <dbReference type="EMBL" id="SUN60729.1"/>
    </source>
</evidence>
<dbReference type="GO" id="GO:0090563">
    <property type="term" value="F:protein-phosphocysteine-sugar phosphotransferase activity"/>
    <property type="evidence" value="ECO:0007669"/>
    <property type="project" value="TreeGrafter"/>
</dbReference>
<dbReference type="InterPro" id="IPR003352">
    <property type="entry name" value="PTS_EIIC"/>
</dbReference>
<evidence type="ECO:0000256" key="1">
    <source>
        <dbReference type="ARBA" id="ARBA00002434"/>
    </source>
</evidence>
<accession>A0A380K7Y0</accession>
<dbReference type="PANTHER" id="PTHR30181:SF2">
    <property type="entry name" value="PTS SYSTEM MANNITOL-SPECIFIC EIICBA COMPONENT"/>
    <property type="match status" value="1"/>
</dbReference>
<keyword evidence="5" id="KW-0597">Phosphoprotein</keyword>
<reference evidence="14 15" key="1">
    <citation type="submission" date="2018-06" db="EMBL/GenBank/DDBJ databases">
        <authorList>
            <consortium name="Pathogen Informatics"/>
            <person name="Doyle S."/>
        </authorList>
    </citation>
    <scope>NUCLEOTIDE SEQUENCE [LARGE SCALE GENOMIC DNA]</scope>
    <source>
        <strain evidence="14 15">NCTC13767</strain>
    </source>
</reference>
<dbReference type="Pfam" id="PF02378">
    <property type="entry name" value="PTS_EIIC"/>
    <property type="match status" value="1"/>
</dbReference>
<dbReference type="PANTHER" id="PTHR30181">
    <property type="entry name" value="MANNITOL PERMEASE IIC COMPONENT"/>
    <property type="match status" value="1"/>
</dbReference>
<evidence type="ECO:0000256" key="2">
    <source>
        <dbReference type="ARBA" id="ARBA00004651"/>
    </source>
</evidence>
<dbReference type="GO" id="GO:0008982">
    <property type="term" value="F:protein-N(PI)-phosphohistidine-sugar phosphotransferase activity"/>
    <property type="evidence" value="ECO:0007669"/>
    <property type="project" value="InterPro"/>
</dbReference>
<organism evidence="14 15">
    <name type="scientific">Streptococcus gallolyticus</name>
    <dbReference type="NCBI Taxonomy" id="315405"/>
    <lineage>
        <taxon>Bacteria</taxon>
        <taxon>Bacillati</taxon>
        <taxon>Bacillota</taxon>
        <taxon>Bacilli</taxon>
        <taxon>Lactobacillales</taxon>
        <taxon>Streptococcaceae</taxon>
        <taxon>Streptococcus</taxon>
    </lineage>
</organism>
<dbReference type="GO" id="GO:0009401">
    <property type="term" value="P:phosphoenolpyruvate-dependent sugar phosphotransferase system"/>
    <property type="evidence" value="ECO:0007669"/>
    <property type="project" value="UniProtKB-KW"/>
</dbReference>
<dbReference type="GO" id="GO:0005886">
    <property type="term" value="C:plasma membrane"/>
    <property type="evidence" value="ECO:0007669"/>
    <property type="project" value="UniProtKB-SubCell"/>
</dbReference>
<evidence type="ECO:0000256" key="9">
    <source>
        <dbReference type="ARBA" id="ARBA00022692"/>
    </source>
</evidence>
<evidence type="ECO:0000256" key="7">
    <source>
        <dbReference type="ARBA" id="ARBA00022679"/>
    </source>
</evidence>
<evidence type="ECO:0000256" key="6">
    <source>
        <dbReference type="ARBA" id="ARBA00022597"/>
    </source>
</evidence>
<comment type="subcellular location">
    <subcellularLocation>
        <location evidence="2">Cell membrane</location>
        <topology evidence="2">Multi-pass membrane protein</topology>
    </subcellularLocation>
</comment>
<dbReference type="InterPro" id="IPR050893">
    <property type="entry name" value="Sugar_PTS"/>
</dbReference>
<sequence>MLFLNNALNHGIFTPLGTEQVAETGKSILFLLETNPGPGLGILLAYSIFGKGSAKSSTLGAIIIHFLGDIHEIYFPYVMMKPMLFFAAIAGGVTGTFTFQLLGAGLSAAASPGSIIAILAMTPRGGYLPVLAGVLMATIGHSL</sequence>
<keyword evidence="11 12" id="KW-0472">Membrane</keyword>
<evidence type="ECO:0000256" key="4">
    <source>
        <dbReference type="ARBA" id="ARBA00022475"/>
    </source>
</evidence>
<evidence type="ECO:0000256" key="3">
    <source>
        <dbReference type="ARBA" id="ARBA00022448"/>
    </source>
</evidence>
<evidence type="ECO:0000256" key="5">
    <source>
        <dbReference type="ARBA" id="ARBA00022553"/>
    </source>
</evidence>
<evidence type="ECO:0000256" key="11">
    <source>
        <dbReference type="ARBA" id="ARBA00023136"/>
    </source>
</evidence>
<evidence type="ECO:0000259" key="13">
    <source>
        <dbReference type="Pfam" id="PF02378"/>
    </source>
</evidence>